<dbReference type="Gene3D" id="3.40.390.10">
    <property type="entry name" value="Collagenase (Catalytic Domain)"/>
    <property type="match status" value="1"/>
</dbReference>
<dbReference type="PANTHER" id="PTHR13817">
    <property type="entry name" value="TITIN"/>
    <property type="match status" value="1"/>
</dbReference>
<dbReference type="InterPro" id="IPR024079">
    <property type="entry name" value="MetalloPept_cat_dom_sf"/>
</dbReference>
<dbReference type="InterPro" id="IPR036116">
    <property type="entry name" value="FN3_sf"/>
</dbReference>
<dbReference type="SMART" id="SM00060">
    <property type="entry name" value="FN3"/>
    <property type="match status" value="2"/>
</dbReference>
<dbReference type="CDD" id="cd00063">
    <property type="entry name" value="FN3"/>
    <property type="match status" value="2"/>
</dbReference>
<evidence type="ECO:0000256" key="1">
    <source>
        <dbReference type="ARBA" id="ARBA00022729"/>
    </source>
</evidence>
<dbReference type="InterPro" id="IPR050964">
    <property type="entry name" value="Striated_Muscle_Regulatory"/>
</dbReference>
<dbReference type="InterPro" id="IPR026444">
    <property type="entry name" value="Secre_tail"/>
</dbReference>
<proteinExistence type="predicted"/>
<keyword evidence="6" id="KW-0645">Protease</keyword>
<dbReference type="EMBL" id="BMLV01000001">
    <property type="protein sequence ID" value="GGP01480.1"/>
    <property type="molecule type" value="Genomic_DNA"/>
</dbReference>
<evidence type="ECO:0000313" key="7">
    <source>
        <dbReference type="Proteomes" id="UP000620064"/>
    </source>
</evidence>
<feature type="domain" description="LTD" evidence="5">
    <location>
        <begin position="830"/>
        <end position="982"/>
    </location>
</feature>
<dbReference type="SUPFAM" id="SSF74853">
    <property type="entry name" value="Lamin A/C globular tail domain"/>
    <property type="match status" value="1"/>
</dbReference>
<dbReference type="SUPFAM" id="SSF49265">
    <property type="entry name" value="Fibronectin type III"/>
    <property type="match status" value="1"/>
</dbReference>
<keyword evidence="2" id="KW-0677">Repeat</keyword>
<dbReference type="Pfam" id="PF18962">
    <property type="entry name" value="Por_Secre_tail"/>
    <property type="match status" value="1"/>
</dbReference>
<organism evidence="6 7">
    <name type="scientific">Cloacibacterium rupense</name>
    <dbReference type="NCBI Taxonomy" id="517423"/>
    <lineage>
        <taxon>Bacteria</taxon>
        <taxon>Pseudomonadati</taxon>
        <taxon>Bacteroidota</taxon>
        <taxon>Flavobacteriia</taxon>
        <taxon>Flavobacteriales</taxon>
        <taxon>Weeksellaceae</taxon>
    </lineage>
</organism>
<dbReference type="Pfam" id="PF00041">
    <property type="entry name" value="fn3"/>
    <property type="match status" value="2"/>
</dbReference>
<keyword evidence="7" id="KW-1185">Reference proteome</keyword>
<dbReference type="InterPro" id="IPR001322">
    <property type="entry name" value="Lamin_tail_dom"/>
</dbReference>
<dbReference type="InterPro" id="IPR003961">
    <property type="entry name" value="FN3_dom"/>
</dbReference>
<feature type="compositionally biased region" description="Polar residues" evidence="3">
    <location>
        <begin position="468"/>
        <end position="480"/>
    </location>
</feature>
<gene>
    <name evidence="6" type="primary">fpp1</name>
    <name evidence="6" type="ORF">GCM10010992_02030</name>
</gene>
<protein>
    <submittedName>
        <fullName evidence="6">Metalloprotease Fpp1</fullName>
    </submittedName>
</protein>
<dbReference type="Gene3D" id="2.60.40.10">
    <property type="entry name" value="Immunoglobulins"/>
    <property type="match status" value="2"/>
</dbReference>
<accession>A0ABQ2NG56</accession>
<dbReference type="InterPro" id="IPR036415">
    <property type="entry name" value="Lamin_tail_dom_sf"/>
</dbReference>
<evidence type="ECO:0000259" key="4">
    <source>
        <dbReference type="PROSITE" id="PS50853"/>
    </source>
</evidence>
<dbReference type="GO" id="GO:0008237">
    <property type="term" value="F:metallopeptidase activity"/>
    <property type="evidence" value="ECO:0007669"/>
    <property type="project" value="UniProtKB-KW"/>
</dbReference>
<keyword evidence="6" id="KW-0378">Hydrolase</keyword>
<dbReference type="InterPro" id="IPR013783">
    <property type="entry name" value="Ig-like_fold"/>
</dbReference>
<keyword evidence="1" id="KW-0732">Signal</keyword>
<sequence length="1078" mass="114432">MFSFATYYGQTESLWKSPESSKISEIKSNKRAISRPNLFKLDLVGLKTIAEKAPKQNSGKAKSSVIISFPDSEGNMQNFSVFKTSNFSPELAAKFPEISSYYGESIDGKASKIYFSISPLGLYSIQLRLGKEAIFIESYDKKNTTYIAYKKSDKNSKEEGFKCDTKHYNSAVNGLSMARALGADDGLLRTYRLALSCTGEYGQYFGGTKALALAAMNNTMTRVNAVFMNDFAIKMVLIPEQENIIFTNASTDPYSNATTGADGAWNTELMNVLHGSTYNIGDAKFDVGHLFGATGGGGNAGCIGCVCNNDTTYDSVEQWYWYKGQGFTSPADGIPSGDNFDIDYVAHELGHQYGGNHTFTHSSEGTIAQVEPGSGSTIMGYAGITSQDVQPHSDPYFHAISIQQITDYAKSTSGNCSVNTATGNTTPSANAGLDYTIPKSTPFMLTGTGSDANGDAITYTWEEMDVQNNKSTAPSATKTSGPAFRSYSPSTSPIRYFPKMSSILSGSTTTAGDAINVEVLPSVTRTLKFRLTVRDNKANGAANSYDDMTVSVNSTYGPFNITSQNTTGISYPQGSSQTVTWNVASTTTLSANVDILLSTDGGNTWTTLLAGTPNDGTQSVNLPNTLSTNCRFMVKASSSIFFNINTKDFAISAPDTTPPTAPTLSASDTTSVSTVLTFTGASDNVAVTAYEIYKEGALLTTVTASPFTVTGLTPSTTYNFVVKAKDGSGNVSIDSNTVSVTTQAPDTIAPTAPTLSASGTTNNSTTLSWTGATDNVGVTAYEIYKDGALLTTVTASPYTVTGLSASTTYAFTVKAKDVAGNASSSSNSVSITTTAAPAFSELYISEYYEGLSNNKYIEISNPTGSAISLSNYSIKKQANGSGAWGNALTLTGTIAANSTLVLRNSNANLTSCTFASQSVSGAPIDFNGNDPIALFKNSTLIDVVGNFNSSSNFAADTNLRRNVSVPNTTFTISEWDSYSITSASPNCSNIGILNPTQNLATGDLKDAYKDVILLPNPVKGDILYVRNVKESSDYEIYDATGKILSKGKLSNGSANVKSLSAGVYYLKVNQTVKRFIKQ</sequence>
<name>A0ABQ2NG56_9FLAO</name>
<feature type="domain" description="Fibronectin type-III" evidence="4">
    <location>
        <begin position="749"/>
        <end position="837"/>
    </location>
</feature>
<dbReference type="PANTHER" id="PTHR13817:SF73">
    <property type="entry name" value="FIBRONECTIN TYPE-III DOMAIN-CONTAINING PROTEIN"/>
    <property type="match status" value="1"/>
</dbReference>
<dbReference type="PROSITE" id="PS51841">
    <property type="entry name" value="LTD"/>
    <property type="match status" value="1"/>
</dbReference>
<dbReference type="SUPFAM" id="SSF55486">
    <property type="entry name" value="Metalloproteases ('zincins'), catalytic domain"/>
    <property type="match status" value="1"/>
</dbReference>
<evidence type="ECO:0000256" key="3">
    <source>
        <dbReference type="SAM" id="MobiDB-lite"/>
    </source>
</evidence>
<reference evidence="7" key="1">
    <citation type="journal article" date="2019" name="Int. J. Syst. Evol. Microbiol.">
        <title>The Global Catalogue of Microorganisms (GCM) 10K type strain sequencing project: providing services to taxonomists for standard genome sequencing and annotation.</title>
        <authorList>
            <consortium name="The Broad Institute Genomics Platform"/>
            <consortium name="The Broad Institute Genome Sequencing Center for Infectious Disease"/>
            <person name="Wu L."/>
            <person name="Ma J."/>
        </authorList>
    </citation>
    <scope>NUCLEOTIDE SEQUENCE [LARGE SCALE GENOMIC DNA]</scope>
    <source>
        <strain evidence="7">CGMCC 1.7656</strain>
    </source>
</reference>
<comment type="caution">
    <text evidence="6">The sequence shown here is derived from an EMBL/GenBank/DDBJ whole genome shotgun (WGS) entry which is preliminary data.</text>
</comment>
<evidence type="ECO:0000256" key="2">
    <source>
        <dbReference type="ARBA" id="ARBA00022737"/>
    </source>
</evidence>
<dbReference type="Pfam" id="PF13583">
    <property type="entry name" value="Reprolysin_4"/>
    <property type="match status" value="1"/>
</dbReference>
<evidence type="ECO:0000313" key="6">
    <source>
        <dbReference type="EMBL" id="GGP01480.1"/>
    </source>
</evidence>
<keyword evidence="6" id="KW-0482">Metalloprotease</keyword>
<feature type="domain" description="Fibronectin type-III" evidence="4">
    <location>
        <begin position="658"/>
        <end position="745"/>
    </location>
</feature>
<dbReference type="PROSITE" id="PS50853">
    <property type="entry name" value="FN3"/>
    <property type="match status" value="2"/>
</dbReference>
<feature type="region of interest" description="Disordered" evidence="3">
    <location>
        <begin position="468"/>
        <end position="488"/>
    </location>
</feature>
<dbReference type="Proteomes" id="UP000620064">
    <property type="component" value="Unassembled WGS sequence"/>
</dbReference>
<dbReference type="NCBIfam" id="TIGR04183">
    <property type="entry name" value="Por_Secre_tail"/>
    <property type="match status" value="1"/>
</dbReference>
<evidence type="ECO:0000259" key="5">
    <source>
        <dbReference type="PROSITE" id="PS51841"/>
    </source>
</evidence>
<dbReference type="Pfam" id="PF00932">
    <property type="entry name" value="LTD"/>
    <property type="match status" value="1"/>
</dbReference>